<organism evidence="2 3">
    <name type="scientific">Monosporascus cannonballus</name>
    <dbReference type="NCBI Taxonomy" id="155416"/>
    <lineage>
        <taxon>Eukaryota</taxon>
        <taxon>Fungi</taxon>
        <taxon>Dikarya</taxon>
        <taxon>Ascomycota</taxon>
        <taxon>Pezizomycotina</taxon>
        <taxon>Sordariomycetes</taxon>
        <taxon>Xylariomycetidae</taxon>
        <taxon>Xylariales</taxon>
        <taxon>Xylariales incertae sedis</taxon>
        <taxon>Monosporascus</taxon>
    </lineage>
</organism>
<reference evidence="2 3" key="1">
    <citation type="submission" date="2018-06" db="EMBL/GenBank/DDBJ databases">
        <title>Complete Genomes of Monosporascus.</title>
        <authorList>
            <person name="Robinson A.J."/>
            <person name="Natvig D.O."/>
        </authorList>
    </citation>
    <scope>NUCLEOTIDE SEQUENCE [LARGE SCALE GENOMIC DNA]</scope>
    <source>
        <strain evidence="2 3">CBS 609.92</strain>
    </source>
</reference>
<sequence length="624" mass="66727">MSEEFDFEKAIGQMKSIINDEKTFPMAIHHALIMERNISTCIYYPRMRSVRHLKLSLCHSIWNREIVSNDVPSWMGEYKKATAVADPGEEVVDPHKFRDAEHAVRTSAEQAIKIIANIEKEGAPPARTGQPPTGPKPPTETKAAVSAKPAPPAGPGPGDAAPGQEASKKHPEPRPGAPSASSLASAFGRQPAAARDEPVSPLTPSWASRAPSGAPPRPPAGLEASRHNPDSPRPPLAPLPALDAVFGAMPANWDEGSSAKTPPSRHGDVAARTNDADGLWVGRDGNPLPNLPCCKGNDIPLPADVDPDRIFTAETKDQLRKMLGVYLKIVRESPNRGVYKLRIQEHRAFEGLPEEFRRHLRSRTDEFASDVGRLTAQMAGRKMYPSGLKIPSNAKPQTAAAASLGSCVKGGADKQSTAAGGTPEGRPTKDDLRKAFEGVWARHAADLSGIPEGKRSGLADDFAFLAVTRGSDFSIPGMLQALEQKVMWPRRVQVRLSSKAEEHDLLAQLCCYFILEVALEGHKAQLARHSSDMSAAANTTHTVETVSVRPVVAAGAQGDGENQRLVITETLTVSPAGGSAPPDSEKGEESRKEGGEAEAQTGAEAGGENKWETVKGSKPKKQGK</sequence>
<evidence type="ECO:0000313" key="2">
    <source>
        <dbReference type="EMBL" id="RYO86652.1"/>
    </source>
</evidence>
<evidence type="ECO:0000313" key="3">
    <source>
        <dbReference type="Proteomes" id="UP000294003"/>
    </source>
</evidence>
<feature type="compositionally biased region" description="Low complexity" evidence="1">
    <location>
        <begin position="177"/>
        <end position="186"/>
    </location>
</feature>
<feature type="region of interest" description="Disordered" evidence="1">
    <location>
        <begin position="571"/>
        <end position="624"/>
    </location>
</feature>
<protein>
    <submittedName>
        <fullName evidence="2">Uncharacterized protein</fullName>
    </submittedName>
</protein>
<accession>A0ABY0H766</accession>
<feature type="region of interest" description="Disordered" evidence="1">
    <location>
        <begin position="252"/>
        <end position="271"/>
    </location>
</feature>
<feature type="compositionally biased region" description="Low complexity" evidence="1">
    <location>
        <begin position="597"/>
        <end position="606"/>
    </location>
</feature>
<dbReference type="Proteomes" id="UP000294003">
    <property type="component" value="Unassembled WGS sequence"/>
</dbReference>
<evidence type="ECO:0000256" key="1">
    <source>
        <dbReference type="SAM" id="MobiDB-lite"/>
    </source>
</evidence>
<comment type="caution">
    <text evidence="2">The sequence shown here is derived from an EMBL/GenBank/DDBJ whole genome shotgun (WGS) entry which is preliminary data.</text>
</comment>
<name>A0ABY0H766_9PEZI</name>
<gene>
    <name evidence="2" type="ORF">DL762_004664</name>
</gene>
<feature type="compositionally biased region" description="Basic and acidic residues" evidence="1">
    <location>
        <begin position="583"/>
        <end position="595"/>
    </location>
</feature>
<feature type="region of interest" description="Disordered" evidence="1">
    <location>
        <begin position="411"/>
        <end position="430"/>
    </location>
</feature>
<feature type="region of interest" description="Disordered" evidence="1">
    <location>
        <begin position="119"/>
        <end position="240"/>
    </location>
</feature>
<dbReference type="EMBL" id="QJNS01000112">
    <property type="protein sequence ID" value="RYO86652.1"/>
    <property type="molecule type" value="Genomic_DNA"/>
</dbReference>
<keyword evidence="3" id="KW-1185">Reference proteome</keyword>
<proteinExistence type="predicted"/>